<comment type="caution">
    <text evidence="1">The sequence shown here is derived from an EMBL/GenBank/DDBJ whole genome shotgun (WGS) entry which is preliminary data.</text>
</comment>
<evidence type="ECO:0000313" key="1">
    <source>
        <dbReference type="EMBL" id="GAA0371899.1"/>
    </source>
</evidence>
<name>A0ABN0XSQ1_9LACT</name>
<evidence type="ECO:0000313" key="2">
    <source>
        <dbReference type="Proteomes" id="UP001501166"/>
    </source>
</evidence>
<protein>
    <submittedName>
        <fullName evidence="1">Uncharacterized protein</fullName>
    </submittedName>
</protein>
<gene>
    <name evidence="1" type="ORF">GCM10008932_24020</name>
</gene>
<sequence length="84" mass="9914">MLLELLIMENKYPVLFINTDEELIKAIEKKEPFLYITPEYREERREWVGSVLRERELVGLELGSKGGIHAKDSLITWFKILFSS</sequence>
<accession>A0ABN0XSQ1</accession>
<dbReference type="EMBL" id="BAAACW010000165">
    <property type="protein sequence ID" value="GAA0371899.1"/>
    <property type="molecule type" value="Genomic_DNA"/>
</dbReference>
<keyword evidence="2" id="KW-1185">Reference proteome</keyword>
<organism evidence="1 2">
    <name type="scientific">Alkalibacterium iburiense</name>
    <dbReference type="NCBI Taxonomy" id="290589"/>
    <lineage>
        <taxon>Bacteria</taxon>
        <taxon>Bacillati</taxon>
        <taxon>Bacillota</taxon>
        <taxon>Bacilli</taxon>
        <taxon>Lactobacillales</taxon>
        <taxon>Carnobacteriaceae</taxon>
        <taxon>Alkalibacterium</taxon>
    </lineage>
</organism>
<proteinExistence type="predicted"/>
<dbReference type="Proteomes" id="UP001501166">
    <property type="component" value="Unassembled WGS sequence"/>
</dbReference>
<reference evidence="1 2" key="1">
    <citation type="journal article" date="2019" name="Int. J. Syst. Evol. Microbiol.">
        <title>The Global Catalogue of Microorganisms (GCM) 10K type strain sequencing project: providing services to taxonomists for standard genome sequencing and annotation.</title>
        <authorList>
            <consortium name="The Broad Institute Genomics Platform"/>
            <consortium name="The Broad Institute Genome Sequencing Center for Infectious Disease"/>
            <person name="Wu L."/>
            <person name="Ma J."/>
        </authorList>
    </citation>
    <scope>NUCLEOTIDE SEQUENCE [LARGE SCALE GENOMIC DNA]</scope>
    <source>
        <strain evidence="1 2">JCM 12662</strain>
    </source>
</reference>